<sequence>MQFIIQNRFTHNNLNNMKRFFITFCFSFTTLVFAQVGINTSNPNSTLSVNGSLEVKYNEIKSSYLLTKNDHFISYTGSSGAIITLPSVGNGDTSFSGRIYKIKNISASNLTLQPSDGNFIRSTDLTGMANYTIPPGNYAEIVNNTNTSAGGNPTWDLTFIGNTTIINSSADATRFLGGTIYARFAQNSGGTLPAGSIITGNYSVGLNNTNLTPIAGGINSLIGSGYRISNPSNGIYDIKFDTTFTQIYGISVNIIDAYGSSGSGVSSGQNPDPTRAGALLRTTDNAQVSFISNSIIRIKTGDQNGALANRPFTFLVTGK</sequence>
<name>A0A3G6M8F6_CHRCU</name>
<organism evidence="2 3">
    <name type="scientific">Chryseobacterium carnipullorum</name>
    <dbReference type="NCBI Taxonomy" id="1124835"/>
    <lineage>
        <taxon>Bacteria</taxon>
        <taxon>Pseudomonadati</taxon>
        <taxon>Bacteroidota</taxon>
        <taxon>Flavobacteriia</taxon>
        <taxon>Flavobacteriales</taxon>
        <taxon>Weeksellaceae</taxon>
        <taxon>Chryseobacterium group</taxon>
        <taxon>Chryseobacterium</taxon>
    </lineage>
</organism>
<feature type="chain" id="PRO_5018288863" description="C1q domain-containing protein" evidence="1">
    <location>
        <begin position="35"/>
        <end position="319"/>
    </location>
</feature>
<dbReference type="KEGG" id="ccau:EG346_15145"/>
<reference evidence="3" key="1">
    <citation type="submission" date="2018-11" db="EMBL/GenBank/DDBJ databases">
        <title>Proposal to divide the Flavobacteriaceae and reorganize its genera based on Amino Acid Identity values calculated from whole genome sequences.</title>
        <authorList>
            <person name="Nicholson A.C."/>
            <person name="Gulvik C.A."/>
            <person name="Whitney A.M."/>
            <person name="Humrighouse B.W."/>
            <person name="Bell M."/>
            <person name="Holmes B."/>
            <person name="Steigerwalt A.G."/>
            <person name="Villarma A."/>
            <person name="Sheth M."/>
            <person name="Batra D."/>
            <person name="Pryor J."/>
            <person name="Bernardet J.-F."/>
            <person name="Hugo C."/>
            <person name="Kampfer P."/>
            <person name="Newman J."/>
            <person name="McQuiston J.R."/>
        </authorList>
    </citation>
    <scope>NUCLEOTIDE SEQUENCE [LARGE SCALE GENOMIC DNA]</scope>
    <source>
        <strain evidence="3">G0188</strain>
    </source>
</reference>
<feature type="signal peptide" evidence="1">
    <location>
        <begin position="1"/>
        <end position="34"/>
    </location>
</feature>
<dbReference type="AlphaFoldDB" id="A0A3G6M8F6"/>
<keyword evidence="1" id="KW-0732">Signal</keyword>
<protein>
    <recommendedName>
        <fullName evidence="4">C1q domain-containing protein</fullName>
    </recommendedName>
</protein>
<dbReference type="EMBL" id="CP033920">
    <property type="protein sequence ID" value="AZA49433.1"/>
    <property type="molecule type" value="Genomic_DNA"/>
</dbReference>
<evidence type="ECO:0000313" key="3">
    <source>
        <dbReference type="Proteomes" id="UP000273270"/>
    </source>
</evidence>
<evidence type="ECO:0000256" key="1">
    <source>
        <dbReference type="SAM" id="SignalP"/>
    </source>
</evidence>
<evidence type="ECO:0000313" key="2">
    <source>
        <dbReference type="EMBL" id="AZA49433.1"/>
    </source>
</evidence>
<keyword evidence="3" id="KW-1185">Reference proteome</keyword>
<gene>
    <name evidence="2" type="ORF">EG346_15145</name>
</gene>
<dbReference type="Proteomes" id="UP000273270">
    <property type="component" value="Chromosome"/>
</dbReference>
<evidence type="ECO:0008006" key="4">
    <source>
        <dbReference type="Google" id="ProtNLM"/>
    </source>
</evidence>
<proteinExistence type="predicted"/>
<accession>A0A3G6M8F6</accession>